<feature type="compositionally biased region" description="Polar residues" evidence="1">
    <location>
        <begin position="868"/>
        <end position="907"/>
    </location>
</feature>
<protein>
    <submittedName>
        <fullName evidence="2">Uncharacterized protein</fullName>
    </submittedName>
</protein>
<feature type="region of interest" description="Disordered" evidence="1">
    <location>
        <begin position="320"/>
        <end position="519"/>
    </location>
</feature>
<organism evidence="2 3">
    <name type="scientific">Marasmiellus scandens</name>
    <dbReference type="NCBI Taxonomy" id="2682957"/>
    <lineage>
        <taxon>Eukaryota</taxon>
        <taxon>Fungi</taxon>
        <taxon>Dikarya</taxon>
        <taxon>Basidiomycota</taxon>
        <taxon>Agaricomycotina</taxon>
        <taxon>Agaricomycetes</taxon>
        <taxon>Agaricomycetidae</taxon>
        <taxon>Agaricales</taxon>
        <taxon>Marasmiineae</taxon>
        <taxon>Omphalotaceae</taxon>
        <taxon>Marasmiellus</taxon>
    </lineage>
</organism>
<dbReference type="Proteomes" id="UP001498398">
    <property type="component" value="Unassembled WGS sequence"/>
</dbReference>
<feature type="region of interest" description="Disordered" evidence="1">
    <location>
        <begin position="532"/>
        <end position="929"/>
    </location>
</feature>
<evidence type="ECO:0000313" key="3">
    <source>
        <dbReference type="Proteomes" id="UP001498398"/>
    </source>
</evidence>
<feature type="compositionally biased region" description="Low complexity" evidence="1">
    <location>
        <begin position="762"/>
        <end position="773"/>
    </location>
</feature>
<sequence>MAADKGKPHQLDPGYETDSANKHKPRTKLRKKKKTTADTDYETDDGYMSSSTNKSKKRFFRLGNRSKSTVSEDEPKFEEVPAVPVPPPVFRLPIAERFATTLGDFNHNATLDPPLAAPSSPETPTVPTPKDHTVLPLRRQSSLLTSINKSLSSNRSTPAIRFRDDSDSYSSGERPGYASPAPTFLSQSSTPPTSILSKFSTSPPKQKPIISYPVDSGRPTSPTRSFGTASPAPSSLTATSSASTVKGNRRLPGPLFIQQSPPSEASSPFVVVPGEYQLHIKTIRAKAIYSDDPQPSRSQSPQPNSNTGLLSAFGFLSRANSKLHPNTNSSHSPSPIPNSHSPSPDHEHGVVPSTDYIVPSPGLPPPNTSVFSHHGHEIPPPSPPPTSPLPEIPPGASPNSGAARNSKAVVGSTSASEDSHSHSFENGYFSAQQSAYPPPATEVSGLTLLNSSSSSSLVSAPVPQSQSQSQNVNVTPSPNPSRSVTPVKRGKESPFPMRPVLPPSVSAPGSGAGAGGFESRVKVPRYRELYALQIPPSSSDESGTRGVSPSTNGRYDRHKRDSSMVGIQVVDPSDDEGEEEREREQVHRRAFFRQLEREREKQLAGSEQSVVVDDGDGDGDDEEDRDTYDSDEEIRNVLKRFKRYETYPVSELPPDGSSDGGGGGGGVGRRGSRGSRMSGMSGGSGSGSGSGAGGRMSDLLSRNGSILSSMSAGTNANAGVGRVTNARGRWSRSDEGHAYHQHQHQHAKSQSQTLPRALMGLSSASSSSASSPSYDREREREREREQEYGYENERMINLNSPLLPVPVPDYALPLTPGTPGTPPNASPVVSAGYGSGSGSGYGSGDGDGGGSVESSPRGKYAFSKPDSRLSTAAHTQAVLQGLAGTQQPSATRPQSPPRNQTQASSPTREPRPILVQSNSGSGSGSNLIPQKSLAGTLLRERTLARMQAASPIPTDDQVNEGWLTSAGRGRFSTATPTAKPNSGPGTRTRPVRDTRLGMGTGVGRAGAGFFQGAAYRAYEVPGLPRSPSRSPYREEFDLAGEREYNGGAFIEEVVDGSVEGGSVRGSGEYEEDDDKSYYPDDDYPDPSGGGRRGTLYQLDDVDPYHPENDNEDPSLLSAPKPRIKAPRDSEWSVSRYMSMYSDSGSTGANSTSNSDWETQSRMSRGSFLDMEKSGDARERFIKRVGEMYDESGREVPPPVPELPKALRAAAANLNNGNGGLGKPTGARVGVMDRVKRIEGMGSGGGASGVKKSGVQGTVDFLGEI</sequence>
<reference evidence="2 3" key="1">
    <citation type="submission" date="2024-01" db="EMBL/GenBank/DDBJ databases">
        <title>A draft genome for the cacao thread blight pathogen Marasmiellus scandens.</title>
        <authorList>
            <person name="Baruah I.K."/>
            <person name="Leung J."/>
            <person name="Bukari Y."/>
            <person name="Amoako-Attah I."/>
            <person name="Meinhardt L.W."/>
            <person name="Bailey B.A."/>
            <person name="Cohen S.P."/>
        </authorList>
    </citation>
    <scope>NUCLEOTIDE SEQUENCE [LARGE SCALE GENOMIC DNA]</scope>
    <source>
        <strain evidence="2 3">GH-19</strain>
    </source>
</reference>
<feature type="compositionally biased region" description="Basic and acidic residues" evidence="1">
    <location>
        <begin position="774"/>
        <end position="794"/>
    </location>
</feature>
<feature type="compositionally biased region" description="Polar residues" evidence="1">
    <location>
        <begin position="184"/>
        <end position="204"/>
    </location>
</feature>
<keyword evidence="3" id="KW-1185">Reference proteome</keyword>
<feature type="region of interest" description="Disordered" evidence="1">
    <location>
        <begin position="1"/>
        <end position="88"/>
    </location>
</feature>
<feature type="compositionally biased region" description="Gly residues" evidence="1">
    <location>
        <begin position="680"/>
        <end position="694"/>
    </location>
</feature>
<feature type="compositionally biased region" description="Polar residues" evidence="1">
    <location>
        <begin position="700"/>
        <end position="717"/>
    </location>
</feature>
<accession>A0ABR1JHY2</accession>
<feature type="compositionally biased region" description="Low complexity" evidence="1">
    <location>
        <begin position="446"/>
        <end position="476"/>
    </location>
</feature>
<feature type="compositionally biased region" description="Low complexity" evidence="1">
    <location>
        <begin position="1141"/>
        <end position="1155"/>
    </location>
</feature>
<feature type="compositionally biased region" description="Polar residues" evidence="1">
    <location>
        <begin position="139"/>
        <end position="157"/>
    </location>
</feature>
<name>A0ABR1JHY2_9AGAR</name>
<gene>
    <name evidence="2" type="ORF">VKT23_009415</name>
</gene>
<feature type="region of interest" description="Disordered" evidence="1">
    <location>
        <begin position="1055"/>
        <end position="1173"/>
    </location>
</feature>
<proteinExistence type="predicted"/>
<feature type="region of interest" description="Disordered" evidence="1">
    <location>
        <begin position="291"/>
        <end position="310"/>
    </location>
</feature>
<feature type="compositionally biased region" description="Basic residues" evidence="1">
    <location>
        <begin position="22"/>
        <end position="34"/>
    </location>
</feature>
<feature type="compositionally biased region" description="Polar residues" evidence="1">
    <location>
        <begin position="257"/>
        <end position="266"/>
    </location>
</feature>
<feature type="compositionally biased region" description="Polar residues" evidence="1">
    <location>
        <begin position="972"/>
        <end position="985"/>
    </location>
</feature>
<comment type="caution">
    <text evidence="2">The sequence shown here is derived from an EMBL/GenBank/DDBJ whole genome shotgun (WGS) entry which is preliminary data.</text>
</comment>
<dbReference type="EMBL" id="JBANRG010000015">
    <property type="protein sequence ID" value="KAK7460699.1"/>
    <property type="molecule type" value="Genomic_DNA"/>
</dbReference>
<feature type="region of interest" description="Disordered" evidence="1">
    <location>
        <begin position="104"/>
        <end position="268"/>
    </location>
</feature>
<feature type="compositionally biased region" description="Acidic residues" evidence="1">
    <location>
        <begin position="1068"/>
        <end position="1084"/>
    </location>
</feature>
<feature type="compositionally biased region" description="Basic and acidic residues" evidence="1">
    <location>
        <begin position="1"/>
        <end position="10"/>
    </location>
</feature>
<feature type="compositionally biased region" description="Low complexity" evidence="1">
    <location>
        <begin position="291"/>
        <end position="306"/>
    </location>
</feature>
<feature type="compositionally biased region" description="Gly residues" evidence="1">
    <location>
        <begin position="833"/>
        <end position="851"/>
    </location>
</feature>
<feature type="compositionally biased region" description="Polar residues" evidence="1">
    <location>
        <begin position="218"/>
        <end position="227"/>
    </location>
</feature>
<feature type="compositionally biased region" description="Low complexity" evidence="1">
    <location>
        <begin position="917"/>
        <end position="926"/>
    </location>
</feature>
<feature type="region of interest" description="Disordered" evidence="1">
    <location>
        <begin position="967"/>
        <end position="997"/>
    </location>
</feature>
<feature type="compositionally biased region" description="Acidic residues" evidence="1">
    <location>
        <begin position="613"/>
        <end position="632"/>
    </location>
</feature>
<feature type="compositionally biased region" description="Low complexity" evidence="1">
    <location>
        <begin position="228"/>
        <end position="244"/>
    </location>
</feature>
<evidence type="ECO:0000256" key="1">
    <source>
        <dbReference type="SAM" id="MobiDB-lite"/>
    </source>
</evidence>
<feature type="compositionally biased region" description="Low complexity" evidence="1">
    <location>
        <begin position="324"/>
        <end position="342"/>
    </location>
</feature>
<feature type="compositionally biased region" description="Pro residues" evidence="1">
    <location>
        <begin position="378"/>
        <end position="396"/>
    </location>
</feature>
<feature type="compositionally biased region" description="Polar residues" evidence="1">
    <location>
        <begin position="535"/>
        <end position="553"/>
    </location>
</feature>
<feature type="compositionally biased region" description="Gly residues" evidence="1">
    <location>
        <begin position="658"/>
        <end position="669"/>
    </location>
</feature>
<evidence type="ECO:0000313" key="2">
    <source>
        <dbReference type="EMBL" id="KAK7460699.1"/>
    </source>
</evidence>